<dbReference type="CDD" id="cd06454">
    <property type="entry name" value="KBL_like"/>
    <property type="match status" value="1"/>
</dbReference>
<keyword evidence="7" id="KW-0350">Heme biosynthesis</keyword>
<dbReference type="Pfam" id="PF00155">
    <property type="entry name" value="Aminotran_1_2"/>
    <property type="match status" value="1"/>
</dbReference>
<evidence type="ECO:0000256" key="11">
    <source>
        <dbReference type="ARBA" id="ARBA00032773"/>
    </source>
</evidence>
<dbReference type="PROSITE" id="PS00599">
    <property type="entry name" value="AA_TRANSFER_CLASS_2"/>
    <property type="match status" value="1"/>
</dbReference>
<dbReference type="Gene3D" id="3.90.1150.10">
    <property type="entry name" value="Aspartate Aminotransferase, domain 1"/>
    <property type="match status" value="1"/>
</dbReference>
<dbReference type="InterPro" id="IPR004839">
    <property type="entry name" value="Aminotransferase_I/II_large"/>
</dbReference>
<gene>
    <name evidence="15" type="primary">hemA</name>
    <name evidence="15" type="ORF">DI586_02405</name>
</gene>
<evidence type="ECO:0000256" key="8">
    <source>
        <dbReference type="ARBA" id="ARBA00023315"/>
    </source>
</evidence>
<dbReference type="InterPro" id="IPR010961">
    <property type="entry name" value="4pyrrol_synth_NH2levulA_synth"/>
</dbReference>
<evidence type="ECO:0000256" key="9">
    <source>
        <dbReference type="ARBA" id="ARBA00031691"/>
    </source>
</evidence>
<evidence type="ECO:0000256" key="13">
    <source>
        <dbReference type="RuleBase" id="RU003693"/>
    </source>
</evidence>
<evidence type="ECO:0000256" key="10">
    <source>
        <dbReference type="ARBA" id="ARBA00031945"/>
    </source>
</evidence>
<evidence type="ECO:0000256" key="4">
    <source>
        <dbReference type="ARBA" id="ARBA00013257"/>
    </source>
</evidence>
<dbReference type="PANTHER" id="PTHR13693">
    <property type="entry name" value="CLASS II AMINOTRANSFERASE/8-AMINO-7-OXONONANOATE SYNTHASE"/>
    <property type="match status" value="1"/>
</dbReference>
<dbReference type="SUPFAM" id="SSF53383">
    <property type="entry name" value="PLP-dependent transferases"/>
    <property type="match status" value="1"/>
</dbReference>
<name>A0A2W5HMF3_9BACT</name>
<dbReference type="UniPathway" id="UPA00251">
    <property type="reaction ID" value="UER00375"/>
</dbReference>
<comment type="similarity">
    <text evidence="3 13">Belongs to the class-II pyridoxal-phosphate-dependent aminotransferase family.</text>
</comment>
<keyword evidence="8" id="KW-0012">Acyltransferase</keyword>
<evidence type="ECO:0000256" key="3">
    <source>
        <dbReference type="ARBA" id="ARBA00008392"/>
    </source>
</evidence>
<comment type="catalytic activity">
    <reaction evidence="12">
        <text>succinyl-CoA + glycine + H(+) = 5-aminolevulinate + CO2 + CoA</text>
        <dbReference type="Rhea" id="RHEA:12921"/>
        <dbReference type="ChEBI" id="CHEBI:15378"/>
        <dbReference type="ChEBI" id="CHEBI:16526"/>
        <dbReference type="ChEBI" id="CHEBI:57287"/>
        <dbReference type="ChEBI" id="CHEBI:57292"/>
        <dbReference type="ChEBI" id="CHEBI:57305"/>
        <dbReference type="ChEBI" id="CHEBI:356416"/>
        <dbReference type="EC" id="2.3.1.37"/>
    </reaction>
</comment>
<dbReference type="GO" id="GO:0003870">
    <property type="term" value="F:5-aminolevulinate synthase activity"/>
    <property type="evidence" value="ECO:0007669"/>
    <property type="project" value="UniProtKB-EC"/>
</dbReference>
<feature type="domain" description="Aminotransferase class I/classII large" evidence="14">
    <location>
        <begin position="49"/>
        <end position="393"/>
    </location>
</feature>
<dbReference type="InterPro" id="IPR050087">
    <property type="entry name" value="AON_synthase_class-II"/>
</dbReference>
<dbReference type="FunFam" id="3.40.640.10:FF:000006">
    <property type="entry name" value="5-aminolevulinate synthase, mitochondrial"/>
    <property type="match status" value="1"/>
</dbReference>
<protein>
    <recommendedName>
        <fullName evidence="4">5-aminolevulinate synthase</fullName>
        <ecNumber evidence="4">2.3.1.37</ecNumber>
    </recommendedName>
    <alternativeName>
        <fullName evidence="9">5-aminolevulinic acid synthase</fullName>
    </alternativeName>
    <alternativeName>
        <fullName evidence="10">Delta-ALA synthase</fullName>
    </alternativeName>
    <alternativeName>
        <fullName evidence="11">Delta-aminolevulinate synthase</fullName>
    </alternativeName>
</protein>
<comment type="caution">
    <text evidence="15">The sequence shown here is derived from an EMBL/GenBank/DDBJ whole genome shotgun (WGS) entry which is preliminary data.</text>
</comment>
<dbReference type="Proteomes" id="UP000249739">
    <property type="component" value="Unassembled WGS sequence"/>
</dbReference>
<dbReference type="AlphaFoldDB" id="A0A2W5HMF3"/>
<dbReference type="InterPro" id="IPR015422">
    <property type="entry name" value="PyrdxlP-dep_Trfase_small"/>
</dbReference>
<dbReference type="EC" id="2.3.1.37" evidence="4"/>
<sequence length="417" mass="45986">MKQPYEDHFQDKIQALKDKGNYRKFADLERVVGSYPKAVHRPCDYAESNVTIWCSNDYLGMGHHPEVIEAMREAARTYGAGAGGTRNISGTTHEHILLEKEIADLHGKEAALVFSSGYVANQTSLATLGQLLPDAVFFSDEKNHASIIQGIRQSGCEKKIFKHNNVAHLKSLLIDADPSKPKIIVFESVYSMDGDISPIREICDLAEEFGCLTYLDEVHAVGMYGKRGGGVAERDDLSHRISIINGTLGKAFGVVGGYIAGSNDIIDCIRSYGSGFIFTTSIPPAICAAAKTSIRILKDDQDIRSLHQHRAARLKTKLKTAGIPILDTPTHIVPVMVGEANLCRQMTEMLLYTHNIYVQPLNYPTVDWGTERMRLTPSPYHTDHDMDELVRALINVFETLSPHSLQLTPAPQLAASA</sequence>
<evidence type="ECO:0000256" key="12">
    <source>
        <dbReference type="ARBA" id="ARBA00047654"/>
    </source>
</evidence>
<comment type="pathway">
    <text evidence="2">Porphyrin-containing compound metabolism; protoporphyrin-IX biosynthesis; 5-aminolevulinate from glycine: step 1/1.</text>
</comment>
<dbReference type="Gene3D" id="3.40.640.10">
    <property type="entry name" value="Type I PLP-dependent aspartate aminotransferase-like (Major domain)"/>
    <property type="match status" value="1"/>
</dbReference>
<dbReference type="GO" id="GO:0006782">
    <property type="term" value="P:protoporphyrinogen IX biosynthetic process"/>
    <property type="evidence" value="ECO:0007669"/>
    <property type="project" value="UniProtKB-UniPathway"/>
</dbReference>
<dbReference type="NCBIfam" id="TIGR01821">
    <property type="entry name" value="5aminolev_synth"/>
    <property type="match status" value="1"/>
</dbReference>
<dbReference type="PANTHER" id="PTHR13693:SF102">
    <property type="entry name" value="2-AMINO-3-KETOBUTYRATE COENZYME A LIGASE, MITOCHONDRIAL"/>
    <property type="match status" value="1"/>
</dbReference>
<dbReference type="InterPro" id="IPR001917">
    <property type="entry name" value="Aminotrans_II_pyridoxalP_BS"/>
</dbReference>
<evidence type="ECO:0000313" key="16">
    <source>
        <dbReference type="Proteomes" id="UP000249739"/>
    </source>
</evidence>
<dbReference type="GO" id="GO:0030170">
    <property type="term" value="F:pyridoxal phosphate binding"/>
    <property type="evidence" value="ECO:0007669"/>
    <property type="project" value="InterPro"/>
</dbReference>
<dbReference type="EMBL" id="QFOT01000014">
    <property type="protein sequence ID" value="PZP56822.1"/>
    <property type="molecule type" value="Genomic_DNA"/>
</dbReference>
<organism evidence="15 16">
    <name type="scientific">Micavibrio aeruginosavorus</name>
    <dbReference type="NCBI Taxonomy" id="349221"/>
    <lineage>
        <taxon>Bacteria</taxon>
        <taxon>Pseudomonadati</taxon>
        <taxon>Bdellovibrionota</taxon>
        <taxon>Bdellovibrionia</taxon>
        <taxon>Bdellovibrionales</taxon>
        <taxon>Pseudobdellovibrionaceae</taxon>
        <taxon>Micavibrio</taxon>
    </lineage>
</organism>
<reference evidence="15 16" key="1">
    <citation type="submission" date="2017-08" db="EMBL/GenBank/DDBJ databases">
        <title>Infants hospitalized years apart are colonized by the same room-sourced microbial strains.</title>
        <authorList>
            <person name="Brooks B."/>
            <person name="Olm M.R."/>
            <person name="Firek B.A."/>
            <person name="Baker R."/>
            <person name="Thomas B.C."/>
            <person name="Morowitz M.J."/>
            <person name="Banfield J.F."/>
        </authorList>
    </citation>
    <scope>NUCLEOTIDE SEQUENCE [LARGE SCALE GENOMIC DNA]</scope>
    <source>
        <strain evidence="15">S2_006_000_R2_64</strain>
    </source>
</reference>
<accession>A0A2W5HMF3</accession>
<evidence type="ECO:0000256" key="6">
    <source>
        <dbReference type="ARBA" id="ARBA00022898"/>
    </source>
</evidence>
<keyword evidence="6 13" id="KW-0663">Pyridoxal phosphate</keyword>
<dbReference type="InterPro" id="IPR015424">
    <property type="entry name" value="PyrdxlP-dep_Trfase"/>
</dbReference>
<evidence type="ECO:0000313" key="15">
    <source>
        <dbReference type="EMBL" id="PZP56822.1"/>
    </source>
</evidence>
<dbReference type="InterPro" id="IPR015421">
    <property type="entry name" value="PyrdxlP-dep_Trfase_major"/>
</dbReference>
<evidence type="ECO:0000256" key="7">
    <source>
        <dbReference type="ARBA" id="ARBA00023133"/>
    </source>
</evidence>
<evidence type="ECO:0000259" key="14">
    <source>
        <dbReference type="Pfam" id="PF00155"/>
    </source>
</evidence>
<keyword evidence="5" id="KW-0808">Transferase</keyword>
<evidence type="ECO:0000256" key="5">
    <source>
        <dbReference type="ARBA" id="ARBA00022679"/>
    </source>
</evidence>
<evidence type="ECO:0000256" key="2">
    <source>
        <dbReference type="ARBA" id="ARBA00005029"/>
    </source>
</evidence>
<proteinExistence type="inferred from homology"/>
<comment type="cofactor">
    <cofactor evidence="1 13">
        <name>pyridoxal 5'-phosphate</name>
        <dbReference type="ChEBI" id="CHEBI:597326"/>
    </cofactor>
</comment>
<evidence type="ECO:0000256" key="1">
    <source>
        <dbReference type="ARBA" id="ARBA00001933"/>
    </source>
</evidence>